<reference evidence="2" key="1">
    <citation type="submission" date="2020-05" db="EMBL/GenBank/DDBJ databases">
        <authorList>
            <person name="Chiriac C."/>
            <person name="Salcher M."/>
            <person name="Ghai R."/>
            <person name="Kavagutti S V."/>
        </authorList>
    </citation>
    <scope>NUCLEOTIDE SEQUENCE</scope>
</reference>
<feature type="transmembrane region" description="Helical" evidence="1">
    <location>
        <begin position="383"/>
        <end position="405"/>
    </location>
</feature>
<evidence type="ECO:0000256" key="1">
    <source>
        <dbReference type="SAM" id="Phobius"/>
    </source>
</evidence>
<keyword evidence="1" id="KW-1133">Transmembrane helix</keyword>
<organism evidence="2">
    <name type="scientific">freshwater metagenome</name>
    <dbReference type="NCBI Taxonomy" id="449393"/>
    <lineage>
        <taxon>unclassified sequences</taxon>
        <taxon>metagenomes</taxon>
        <taxon>ecological metagenomes</taxon>
    </lineage>
</organism>
<proteinExistence type="predicted"/>
<protein>
    <submittedName>
        <fullName evidence="2">Unannotated protein</fullName>
    </submittedName>
</protein>
<feature type="transmembrane region" description="Helical" evidence="1">
    <location>
        <begin position="242"/>
        <end position="268"/>
    </location>
</feature>
<feature type="transmembrane region" description="Helical" evidence="1">
    <location>
        <begin position="208"/>
        <end position="230"/>
    </location>
</feature>
<name>A0A6J6CRY3_9ZZZZ</name>
<keyword evidence="1" id="KW-0472">Membrane</keyword>
<keyword evidence="1" id="KW-0812">Transmembrane</keyword>
<sequence>MNKRQTFFIAALEAAILVAISLGLILVPLTLVWFLENNPDVDWLVAFRAAADFWLLSHGTGLVIPEGEILGLLVPAFVVTLVPLGMTIWLARSFYNAGKRFIAARSLWPGWLGGSLVYGAAALGISTAAYDSVIYPIAWQGVFFPTILFLSFQVLGSLFGQPDEIFEGDILDQAPERDRVREALNSFRLKLHWSVRSILWPAFRAGSAITVILLMVSAFTIAVLIAISWIDITRLYETVQVSILGSVVLTLGQIALIPNLVIFGAAWLTGAGFSIGAGSLISPLGSQVGPLPAIPVLGALPVGQLEYGMISIGIVLLAAFIATLAIRKSADEIRFEFATAWTAAISLGLSIAFVTAAQMGLLAFIASGSAGPGRLAQVGVSPWLVALVVFVEVGVVSTLAAFYSARPVADKPGKAKKVG</sequence>
<feature type="transmembrane region" description="Helical" evidence="1">
    <location>
        <begin position="41"/>
        <end position="57"/>
    </location>
</feature>
<feature type="transmembrane region" description="Helical" evidence="1">
    <location>
        <begin position="69"/>
        <end position="91"/>
    </location>
</feature>
<dbReference type="InterPro" id="IPR045931">
    <property type="entry name" value="DUF6350"/>
</dbReference>
<feature type="transmembrane region" description="Helical" evidence="1">
    <location>
        <begin position="338"/>
        <end position="363"/>
    </location>
</feature>
<gene>
    <name evidence="2" type="ORF">UFOPK1581_00372</name>
</gene>
<accession>A0A6J6CRY3</accession>
<dbReference type="AlphaFoldDB" id="A0A6J6CRY3"/>
<feature type="transmembrane region" description="Helical" evidence="1">
    <location>
        <begin position="111"/>
        <end position="130"/>
    </location>
</feature>
<dbReference type="Pfam" id="PF19877">
    <property type="entry name" value="DUF6350"/>
    <property type="match status" value="1"/>
</dbReference>
<feature type="transmembrane region" description="Helical" evidence="1">
    <location>
        <begin position="7"/>
        <end position="35"/>
    </location>
</feature>
<dbReference type="EMBL" id="CAEZTB010000045">
    <property type="protein sequence ID" value="CAB4554221.1"/>
    <property type="molecule type" value="Genomic_DNA"/>
</dbReference>
<feature type="transmembrane region" description="Helical" evidence="1">
    <location>
        <begin position="137"/>
        <end position="159"/>
    </location>
</feature>
<evidence type="ECO:0000313" key="2">
    <source>
        <dbReference type="EMBL" id="CAB4554221.1"/>
    </source>
</evidence>
<feature type="transmembrane region" description="Helical" evidence="1">
    <location>
        <begin position="307"/>
        <end position="326"/>
    </location>
</feature>